<dbReference type="RefSeq" id="XP_007878854.1">
    <property type="nucleotide sequence ID" value="XM_007880663.1"/>
</dbReference>
<proteinExistence type="inferred from homology"/>
<dbReference type="EMBL" id="KE361631">
    <property type="protein sequence ID" value="EPQ29392.1"/>
    <property type="molecule type" value="Genomic_DNA"/>
</dbReference>
<dbReference type="eggNOG" id="KOG3338">
    <property type="taxonomic scope" value="Eukaryota"/>
</dbReference>
<evidence type="ECO:0000313" key="4">
    <source>
        <dbReference type="EMBL" id="EPQ29392.1"/>
    </source>
</evidence>
<dbReference type="InterPro" id="IPR004323">
    <property type="entry name" value="Ion_tolerance_CutA"/>
</dbReference>
<evidence type="ECO:0000313" key="5">
    <source>
        <dbReference type="Proteomes" id="UP000053664"/>
    </source>
</evidence>
<dbReference type="GO" id="GO:0005507">
    <property type="term" value="F:copper ion binding"/>
    <property type="evidence" value="ECO:0007669"/>
    <property type="project" value="TreeGrafter"/>
</dbReference>
<evidence type="ECO:0000256" key="3">
    <source>
        <dbReference type="SAM" id="MobiDB-lite"/>
    </source>
</evidence>
<dbReference type="AlphaFoldDB" id="A0A061H904"/>
<organism evidence="4 5">
    <name type="scientific">Pseudozyma flocculosa PF-1</name>
    <dbReference type="NCBI Taxonomy" id="1277687"/>
    <lineage>
        <taxon>Eukaryota</taxon>
        <taxon>Fungi</taxon>
        <taxon>Dikarya</taxon>
        <taxon>Basidiomycota</taxon>
        <taxon>Ustilaginomycotina</taxon>
        <taxon>Ustilaginomycetes</taxon>
        <taxon>Ustilaginales</taxon>
        <taxon>Ustilaginaceae</taxon>
        <taxon>Pseudozyma</taxon>
    </lineage>
</organism>
<sequence length="133" mass="14328">MPVPPSRRPSQIFASSSSAPTSAGGDDSAVIVLITTNKQEEAESLAESMLQSDLIACANLVPKVTSIYKWQGKVEKDQEILMVCKTLSSKVPDLTRFVCSTHSYDEPEVIALDIKAGSKGYLDWIRQSVGAPA</sequence>
<feature type="compositionally biased region" description="Low complexity" evidence="3">
    <location>
        <begin position="8"/>
        <end position="25"/>
    </location>
</feature>
<feature type="region of interest" description="Disordered" evidence="3">
    <location>
        <begin position="1"/>
        <end position="25"/>
    </location>
</feature>
<dbReference type="PANTHER" id="PTHR23419">
    <property type="entry name" value="DIVALENT CATION TOLERANCE CUTA-RELATED"/>
    <property type="match status" value="1"/>
</dbReference>
<gene>
    <name evidence="4" type="ORF">PFL1_03147</name>
</gene>
<comment type="similarity">
    <text evidence="1">Belongs to the CutA family.</text>
</comment>
<dbReference type="KEGG" id="pfp:PFL1_03147"/>
<dbReference type="Gene3D" id="3.30.70.120">
    <property type="match status" value="1"/>
</dbReference>
<dbReference type="SUPFAM" id="SSF54913">
    <property type="entry name" value="GlnB-like"/>
    <property type="match status" value="1"/>
</dbReference>
<dbReference type="HOGENOM" id="CLU_098807_1_2_1"/>
<protein>
    <recommendedName>
        <fullName evidence="2">ATP phosphoribosyltransferase</fullName>
    </recommendedName>
</protein>
<dbReference type="InterPro" id="IPR015867">
    <property type="entry name" value="N-reg_PII/ATP_PRibTrfase_C"/>
</dbReference>
<dbReference type="InterPro" id="IPR011322">
    <property type="entry name" value="N-reg_PII-like_a/b"/>
</dbReference>
<evidence type="ECO:0000256" key="2">
    <source>
        <dbReference type="ARBA" id="ARBA00020998"/>
    </source>
</evidence>
<accession>A0A061H904</accession>
<dbReference type="PANTHER" id="PTHR23419:SF8">
    <property type="entry name" value="FI09726P"/>
    <property type="match status" value="1"/>
</dbReference>
<reference evidence="4 5" key="1">
    <citation type="journal article" date="2013" name="Plant Cell">
        <title>The transition from a phytopathogenic smut ancestor to an anamorphic biocontrol agent deciphered by comparative whole-genome analysis.</title>
        <authorList>
            <person name="Lefebvre F."/>
            <person name="Joly D.L."/>
            <person name="Labbe C."/>
            <person name="Teichmann B."/>
            <person name="Linning R."/>
            <person name="Belzile F."/>
            <person name="Bakkeren G."/>
            <person name="Belanger R.R."/>
        </authorList>
    </citation>
    <scope>NUCLEOTIDE SEQUENCE [LARGE SCALE GENOMIC DNA]</scope>
    <source>
        <strain evidence="4 5">PF-1</strain>
    </source>
</reference>
<dbReference type="GeneID" id="19317258"/>
<dbReference type="Pfam" id="PF03091">
    <property type="entry name" value="CutA1"/>
    <property type="match status" value="1"/>
</dbReference>
<evidence type="ECO:0000256" key="1">
    <source>
        <dbReference type="ARBA" id="ARBA00010169"/>
    </source>
</evidence>
<dbReference type="Proteomes" id="UP000053664">
    <property type="component" value="Unassembled WGS sequence"/>
</dbReference>
<name>A0A061H904_9BASI</name>
<dbReference type="GO" id="GO:0010038">
    <property type="term" value="P:response to metal ion"/>
    <property type="evidence" value="ECO:0007669"/>
    <property type="project" value="InterPro"/>
</dbReference>